<dbReference type="OrthoDB" id="610608at2759"/>
<dbReference type="GO" id="GO:0071949">
    <property type="term" value="F:FAD binding"/>
    <property type="evidence" value="ECO:0007669"/>
    <property type="project" value="InterPro"/>
</dbReference>
<comment type="caution">
    <text evidence="2">The sequence shown here is derived from an EMBL/GenBank/DDBJ whole genome shotgun (WGS) entry which is preliminary data.</text>
</comment>
<dbReference type="Pfam" id="PF01565">
    <property type="entry name" value="FAD_binding_4"/>
    <property type="match status" value="1"/>
</dbReference>
<name>A0A9N9P247_9GLOM</name>
<dbReference type="PROSITE" id="PS51387">
    <property type="entry name" value="FAD_PCMH"/>
    <property type="match status" value="1"/>
</dbReference>
<dbReference type="AlphaFoldDB" id="A0A9N9P247"/>
<dbReference type="Proteomes" id="UP000789405">
    <property type="component" value="Unassembled WGS sequence"/>
</dbReference>
<gene>
    <name evidence="2" type="ORF">DERYTH_LOCUS22268</name>
</gene>
<proteinExistence type="predicted"/>
<dbReference type="InterPro" id="IPR016166">
    <property type="entry name" value="FAD-bd_PCMH"/>
</dbReference>
<sequence>MSFIKDTFVKVKNDVEHFGEKEWHNWGQNQEFTPDEIFRPVNLHDLKKIVKKAKENNKKIRCAAAGHTWSSLSVTNGYLVIVTDLNKIEIQYNEKLKTWTATTEAGVYLKDLDKKLRHHDPPLTLDAATVLNTVTTAGIVSTGSHGARCSNSNIPDKVISFQIVTADGELHEFSDEIDPVEMSAARISFGLLGIIYKLTFKVEPMFNYIMKDTFPTITDYWKPANLKNEVLNNDSLEIFYWPFNTPGLAERNDKLWVKTCNKTDLNATENQVELKLASAFQNFELEFGDHVYEHVAKFPESTPFVSHLLFKVGVEYESEKIVPAPDAIHYQSGIDNIPCMDLEFAFKVNH</sequence>
<dbReference type="SUPFAM" id="SSF56176">
    <property type="entry name" value="FAD-binding/transporter-associated domain-like"/>
    <property type="match status" value="1"/>
</dbReference>
<dbReference type="InterPro" id="IPR016167">
    <property type="entry name" value="FAD-bd_PCMH_sub1"/>
</dbReference>
<dbReference type="PANTHER" id="PTHR43762">
    <property type="entry name" value="L-GULONOLACTONE OXIDASE"/>
    <property type="match status" value="1"/>
</dbReference>
<protein>
    <submittedName>
        <fullName evidence="2">25699_t:CDS:1</fullName>
    </submittedName>
</protein>
<evidence type="ECO:0000313" key="2">
    <source>
        <dbReference type="EMBL" id="CAG8795393.1"/>
    </source>
</evidence>
<dbReference type="InterPro" id="IPR010031">
    <property type="entry name" value="FAD_lactone_oxidase-like"/>
</dbReference>
<dbReference type="PIRSF" id="PIRSF000136">
    <property type="entry name" value="LGO_GLO"/>
    <property type="match status" value="1"/>
</dbReference>
<dbReference type="InterPro" id="IPR036318">
    <property type="entry name" value="FAD-bd_PCMH-like_sf"/>
</dbReference>
<dbReference type="PANTHER" id="PTHR43762:SF1">
    <property type="entry name" value="D-ARABINONO-1,4-LACTONE OXIDASE"/>
    <property type="match status" value="1"/>
</dbReference>
<dbReference type="Gene3D" id="3.30.465.10">
    <property type="match status" value="1"/>
</dbReference>
<dbReference type="Gene3D" id="3.30.43.10">
    <property type="entry name" value="Uridine Diphospho-n-acetylenolpyruvylglucosamine Reductase, domain 2"/>
    <property type="match status" value="1"/>
</dbReference>
<dbReference type="InterPro" id="IPR006094">
    <property type="entry name" value="Oxid_FAD_bind_N"/>
</dbReference>
<reference evidence="2" key="1">
    <citation type="submission" date="2021-06" db="EMBL/GenBank/DDBJ databases">
        <authorList>
            <person name="Kallberg Y."/>
            <person name="Tangrot J."/>
            <person name="Rosling A."/>
        </authorList>
    </citation>
    <scope>NUCLEOTIDE SEQUENCE</scope>
    <source>
        <strain evidence="2">MA453B</strain>
    </source>
</reference>
<organism evidence="2 3">
    <name type="scientific">Dentiscutata erythropus</name>
    <dbReference type="NCBI Taxonomy" id="1348616"/>
    <lineage>
        <taxon>Eukaryota</taxon>
        <taxon>Fungi</taxon>
        <taxon>Fungi incertae sedis</taxon>
        <taxon>Mucoromycota</taxon>
        <taxon>Glomeromycotina</taxon>
        <taxon>Glomeromycetes</taxon>
        <taxon>Diversisporales</taxon>
        <taxon>Gigasporaceae</taxon>
        <taxon>Dentiscutata</taxon>
    </lineage>
</organism>
<dbReference type="GO" id="GO:0016899">
    <property type="term" value="F:oxidoreductase activity, acting on the CH-OH group of donors, oxygen as acceptor"/>
    <property type="evidence" value="ECO:0007669"/>
    <property type="project" value="InterPro"/>
</dbReference>
<feature type="domain" description="FAD-binding PCMH-type" evidence="1">
    <location>
        <begin position="30"/>
        <end position="205"/>
    </location>
</feature>
<evidence type="ECO:0000313" key="3">
    <source>
        <dbReference type="Proteomes" id="UP000789405"/>
    </source>
</evidence>
<dbReference type="InterPro" id="IPR016169">
    <property type="entry name" value="FAD-bd_PCMH_sub2"/>
</dbReference>
<feature type="non-terminal residue" evidence="2">
    <location>
        <position position="350"/>
    </location>
</feature>
<keyword evidence="3" id="KW-1185">Reference proteome</keyword>
<accession>A0A9N9P247</accession>
<dbReference type="EMBL" id="CAJVPY010030409">
    <property type="protein sequence ID" value="CAG8795393.1"/>
    <property type="molecule type" value="Genomic_DNA"/>
</dbReference>
<evidence type="ECO:0000259" key="1">
    <source>
        <dbReference type="PROSITE" id="PS51387"/>
    </source>
</evidence>